<evidence type="ECO:0000313" key="3">
    <source>
        <dbReference type="Proteomes" id="UP000813427"/>
    </source>
</evidence>
<dbReference type="EMBL" id="JAGPXF010000006">
    <property type="protein sequence ID" value="KAH7238201.1"/>
    <property type="molecule type" value="Genomic_DNA"/>
</dbReference>
<feature type="compositionally biased region" description="Polar residues" evidence="1">
    <location>
        <begin position="40"/>
        <end position="55"/>
    </location>
</feature>
<feature type="region of interest" description="Disordered" evidence="1">
    <location>
        <begin position="396"/>
        <end position="442"/>
    </location>
</feature>
<reference evidence="2" key="1">
    <citation type="journal article" date="2021" name="Nat. Commun.">
        <title>Genetic determinants of endophytism in the Arabidopsis root mycobiome.</title>
        <authorList>
            <person name="Mesny F."/>
            <person name="Miyauchi S."/>
            <person name="Thiergart T."/>
            <person name="Pickel B."/>
            <person name="Atanasova L."/>
            <person name="Karlsson M."/>
            <person name="Huettel B."/>
            <person name="Barry K.W."/>
            <person name="Haridas S."/>
            <person name="Chen C."/>
            <person name="Bauer D."/>
            <person name="Andreopoulos W."/>
            <person name="Pangilinan J."/>
            <person name="LaButti K."/>
            <person name="Riley R."/>
            <person name="Lipzen A."/>
            <person name="Clum A."/>
            <person name="Drula E."/>
            <person name="Henrissat B."/>
            <person name="Kohler A."/>
            <person name="Grigoriev I.V."/>
            <person name="Martin F.M."/>
            <person name="Hacquard S."/>
        </authorList>
    </citation>
    <scope>NUCLEOTIDE SEQUENCE</scope>
    <source>
        <strain evidence="2">MPI-SDFR-AT-0068</strain>
    </source>
</reference>
<proteinExistence type="predicted"/>
<protein>
    <submittedName>
        <fullName evidence="2">Uncharacterized protein</fullName>
    </submittedName>
</protein>
<dbReference type="OrthoDB" id="4814848at2759"/>
<feature type="compositionally biased region" description="Basic and acidic residues" evidence="1">
    <location>
        <begin position="400"/>
        <end position="429"/>
    </location>
</feature>
<dbReference type="AlphaFoldDB" id="A0A8K0RQY0"/>
<name>A0A8K0RQY0_9HYPO</name>
<keyword evidence="3" id="KW-1185">Reference proteome</keyword>
<evidence type="ECO:0000313" key="2">
    <source>
        <dbReference type="EMBL" id="KAH7238201.1"/>
    </source>
</evidence>
<feature type="region of interest" description="Disordered" evidence="1">
    <location>
        <begin position="31"/>
        <end position="94"/>
    </location>
</feature>
<comment type="caution">
    <text evidence="2">The sequence shown here is derived from an EMBL/GenBank/DDBJ whole genome shotgun (WGS) entry which is preliminary data.</text>
</comment>
<organism evidence="2 3">
    <name type="scientific">Fusarium tricinctum</name>
    <dbReference type="NCBI Taxonomy" id="61284"/>
    <lineage>
        <taxon>Eukaryota</taxon>
        <taxon>Fungi</taxon>
        <taxon>Dikarya</taxon>
        <taxon>Ascomycota</taxon>
        <taxon>Pezizomycotina</taxon>
        <taxon>Sordariomycetes</taxon>
        <taxon>Hypocreomycetidae</taxon>
        <taxon>Hypocreales</taxon>
        <taxon>Nectriaceae</taxon>
        <taxon>Fusarium</taxon>
        <taxon>Fusarium tricinctum species complex</taxon>
    </lineage>
</organism>
<accession>A0A8K0RQY0</accession>
<gene>
    <name evidence="2" type="ORF">BKA59DRAFT_547153</name>
</gene>
<feature type="compositionally biased region" description="Polar residues" evidence="1">
    <location>
        <begin position="67"/>
        <end position="77"/>
    </location>
</feature>
<sequence length="442" mass="50632">MSSNQNNTLTPAQNADLDQWIDEQLRSVVGQAGEYHFDNDQSSFTQEPMDNSSFAPTPGSEWEESFQRLSEFTNGSVDTGDDPHQDPTSNTLPLDTHGLQVVNEEPRPQSYLQQEVHQSQVAQPPPHQAIPQLMHPYQQQPPQAGYFQPHVPQPGVTQPQMLQFQSAERQAARRLDMPCLRESDAFPVPNRRDYHPVERQPKRIRISSQLKARDVPEECVLTKLKEHKREYQGFINSPGSAAYWGNVYLSLARPESGKITNPNNDDSFPKTNLDYQNRIREVFEAICDWSSPRGWRAKMGPAAAKKWMEEIKAHQKAENLPEIPEEDLIPPVEQMPPVEEQWRNVIHYDMSDFEIELLGSRILNQAMRAQKGENYCNKVLIHSALRASWVSRITNSPASETRRKDQNKAGNDRKRTLIEKGGNPERDTPIEQGDNPHKRRRV</sequence>
<evidence type="ECO:0000256" key="1">
    <source>
        <dbReference type="SAM" id="MobiDB-lite"/>
    </source>
</evidence>
<dbReference type="Proteomes" id="UP000813427">
    <property type="component" value="Unassembled WGS sequence"/>
</dbReference>